<organism evidence="1 2">
    <name type="scientific">Alteribacillus persepolensis</name>
    <dbReference type="NCBI Taxonomy" id="568899"/>
    <lineage>
        <taxon>Bacteria</taxon>
        <taxon>Bacillati</taxon>
        <taxon>Bacillota</taxon>
        <taxon>Bacilli</taxon>
        <taxon>Bacillales</taxon>
        <taxon>Bacillaceae</taxon>
        <taxon>Alteribacillus</taxon>
    </lineage>
</organism>
<evidence type="ECO:0000313" key="2">
    <source>
        <dbReference type="Proteomes" id="UP000199163"/>
    </source>
</evidence>
<dbReference type="Proteomes" id="UP000199163">
    <property type="component" value="Unassembled WGS sequence"/>
</dbReference>
<proteinExistence type="predicted"/>
<gene>
    <name evidence="1" type="ORF">SAMN05192534_10441</name>
</gene>
<evidence type="ECO:0000313" key="1">
    <source>
        <dbReference type="EMBL" id="SDH32358.1"/>
    </source>
</evidence>
<reference evidence="1 2" key="1">
    <citation type="submission" date="2016-10" db="EMBL/GenBank/DDBJ databases">
        <authorList>
            <person name="de Groot N.N."/>
        </authorList>
    </citation>
    <scope>NUCLEOTIDE SEQUENCE [LARGE SCALE GENOMIC DNA]</scope>
    <source>
        <strain evidence="1 2">DSM 21632</strain>
    </source>
</reference>
<keyword evidence="2" id="KW-1185">Reference proteome</keyword>
<protein>
    <submittedName>
        <fullName evidence="1">Uncharacterized protein</fullName>
    </submittedName>
</protein>
<dbReference type="RefSeq" id="WP_091271873.1">
    <property type="nucleotide sequence ID" value="NZ_FNDK01000004.1"/>
</dbReference>
<accession>A0A1G8BGR6</accession>
<dbReference type="STRING" id="568899.SAMN05192534_10441"/>
<dbReference type="EMBL" id="FNDK01000004">
    <property type="protein sequence ID" value="SDH32358.1"/>
    <property type="molecule type" value="Genomic_DNA"/>
</dbReference>
<sequence length="101" mass="11975">MCCLFMHDPRLGIKLPVLKRDWELLETSTQSRILAQWEAIRGQIPERIAAIERNIEHKQAQLDTEENFDICCRLNEEIAERASIINDLWIWYRTHPDVSKT</sequence>
<dbReference type="AlphaFoldDB" id="A0A1G8BGR6"/>
<name>A0A1G8BGR6_9BACI</name>
<dbReference type="OrthoDB" id="2989999at2"/>